<feature type="chain" id="PRO_5004633392" evidence="1">
    <location>
        <begin position="19"/>
        <end position="573"/>
    </location>
</feature>
<sequence length="573" mass="65589">MYKIFKISALLFVAALLAACQKDLVLGGAPDEVPASTETLTLKQEGETKRVDFTALADGWSVEQGSHADWLTAKKAGALLEVTAAANPNADERRTTVTVLTPGGRQTVTVTQFGAEPYIAVEGNNGTVIYNHEAHTGVELNITSNSDDWRVEQVDKEKNNWLTYEVKQKERKLALSLTAIDRNSEWAQTSRTEKLFLSNGNKHYELNVTQNGYVQFQLPVWDFDNFNIDRLTALEAERNNSRARDVEINSLLPYKDEGEKTYYVFHSPGEQAPYLLYQPYYYTKLVTTAWLKAPAGKTFKQESFDPWLRQQNFKLGNKQRNENETEYYCEEEDKTRLIHVYNEVDNFYNYGGIFHSACMKYVESPNDIKLGSNYKATCFPVFASNRLHNKNFKLEEVIAFEKKRGMRPDFENQYNSEHITVPIQDPHCKYSRLLFVPESSNYMPGSLANVIYFFNWQGVTAEDIDAGLVNDVDLSGTVGSCQVFYVGNEILYNREVEGTPGVYEWYTYSLPSSTRRALTDKGYSLVREESGGFASFYRGDEDLIDMRPQETRTVITYYKSKHYVDIIKKRFNP</sequence>
<dbReference type="AlphaFoldDB" id="U2QG31"/>
<evidence type="ECO:0000313" key="4">
    <source>
        <dbReference type="Proteomes" id="UP000016648"/>
    </source>
</evidence>
<accession>U2QG31</accession>
<dbReference type="InterPro" id="IPR024361">
    <property type="entry name" value="BACON"/>
</dbReference>
<dbReference type="InterPro" id="IPR013783">
    <property type="entry name" value="Ig-like_fold"/>
</dbReference>
<dbReference type="PATRIC" id="fig|1115809.3.peg.239"/>
<keyword evidence="1" id="KW-0732">Signal</keyword>
<dbReference type="PROSITE" id="PS51257">
    <property type="entry name" value="PROKAR_LIPOPROTEIN"/>
    <property type="match status" value="1"/>
</dbReference>
<dbReference type="Pfam" id="PF13004">
    <property type="entry name" value="BACON"/>
    <property type="match status" value="1"/>
</dbReference>
<comment type="caution">
    <text evidence="3">The sequence shown here is derived from an EMBL/GenBank/DDBJ whole genome shotgun (WGS) entry which is preliminary data.</text>
</comment>
<proteinExistence type="predicted"/>
<gene>
    <name evidence="3" type="ORF">HMPREF9135_0418</name>
</gene>
<feature type="signal peptide" evidence="1">
    <location>
        <begin position="1"/>
        <end position="18"/>
    </location>
</feature>
<feature type="domain" description="BACON" evidence="2">
    <location>
        <begin position="60"/>
        <end position="112"/>
    </location>
</feature>
<dbReference type="Gene3D" id="2.60.40.10">
    <property type="entry name" value="Immunoglobulins"/>
    <property type="match status" value="1"/>
</dbReference>
<dbReference type="CDD" id="cd14948">
    <property type="entry name" value="BACON"/>
    <property type="match status" value="1"/>
</dbReference>
<dbReference type="EMBL" id="AWEY01000007">
    <property type="protein sequence ID" value="ERK40283.1"/>
    <property type="molecule type" value="Genomic_DNA"/>
</dbReference>
<protein>
    <submittedName>
        <fullName evidence="3">Bacteroidetes-associated carbohydrate-binding domain protein</fullName>
    </submittedName>
</protein>
<evidence type="ECO:0000313" key="3">
    <source>
        <dbReference type="EMBL" id="ERK40283.1"/>
    </source>
</evidence>
<dbReference type="RefSeq" id="WP_021588781.1">
    <property type="nucleotide sequence ID" value="NZ_AWEY01000007.1"/>
</dbReference>
<evidence type="ECO:0000259" key="2">
    <source>
        <dbReference type="Pfam" id="PF13004"/>
    </source>
</evidence>
<name>U2QG31_9BACT</name>
<organism evidence="3 4">
    <name type="scientific">Segatella baroniae F0067</name>
    <dbReference type="NCBI Taxonomy" id="1115809"/>
    <lineage>
        <taxon>Bacteria</taxon>
        <taxon>Pseudomonadati</taxon>
        <taxon>Bacteroidota</taxon>
        <taxon>Bacteroidia</taxon>
        <taxon>Bacteroidales</taxon>
        <taxon>Prevotellaceae</taxon>
        <taxon>Segatella</taxon>
    </lineage>
</organism>
<keyword evidence="4" id="KW-1185">Reference proteome</keyword>
<evidence type="ECO:0000256" key="1">
    <source>
        <dbReference type="SAM" id="SignalP"/>
    </source>
</evidence>
<reference evidence="3 4" key="1">
    <citation type="submission" date="2013-08" db="EMBL/GenBank/DDBJ databases">
        <authorList>
            <person name="Durkin A.S."/>
            <person name="Haft D.R."/>
            <person name="McCorrison J."/>
            <person name="Torralba M."/>
            <person name="Gillis M."/>
            <person name="Haft D.H."/>
            <person name="Methe B."/>
            <person name="Sutton G."/>
            <person name="Nelson K.E."/>
        </authorList>
    </citation>
    <scope>NUCLEOTIDE SEQUENCE [LARGE SCALE GENOMIC DNA]</scope>
    <source>
        <strain evidence="3 4">F0067</strain>
    </source>
</reference>
<dbReference type="Proteomes" id="UP000016648">
    <property type="component" value="Unassembled WGS sequence"/>
</dbReference>